<dbReference type="Proteomes" id="UP000492821">
    <property type="component" value="Unassembled WGS sequence"/>
</dbReference>
<feature type="transmembrane region" description="Helical" evidence="1">
    <location>
        <begin position="100"/>
        <end position="120"/>
    </location>
</feature>
<dbReference type="AlphaFoldDB" id="A0A7E4UR35"/>
<accession>A0A7E4UR35</accession>
<keyword evidence="1" id="KW-0472">Membrane</keyword>
<evidence type="ECO:0000313" key="2">
    <source>
        <dbReference type="Proteomes" id="UP000492821"/>
    </source>
</evidence>
<dbReference type="WBParaSite" id="Pan_g118.t1">
    <property type="protein sequence ID" value="Pan_g118.t1"/>
    <property type="gene ID" value="Pan_g118"/>
</dbReference>
<reference evidence="3" key="2">
    <citation type="submission" date="2020-10" db="UniProtKB">
        <authorList>
            <consortium name="WormBaseParasite"/>
        </authorList>
    </citation>
    <scope>IDENTIFICATION</scope>
</reference>
<sequence length="129" mass="14494">MSLRKAIKIVVADVPADGHCGYSSVSLLLTGTHYRPLSSFRSHHYLTMERNEVSKGIRCFHAAASTDEARMIDVNNKKINPPNHLNPEAMETPDSMTLSLMLNVNVVVYVITLGLCGTKLRYEELRHKR</sequence>
<reference evidence="2" key="1">
    <citation type="journal article" date="2013" name="Genetics">
        <title>The draft genome and transcriptome of Panagrellus redivivus are shaped by the harsh demands of a free-living lifestyle.</title>
        <authorList>
            <person name="Srinivasan J."/>
            <person name="Dillman A.R."/>
            <person name="Macchietto M.G."/>
            <person name="Heikkinen L."/>
            <person name="Lakso M."/>
            <person name="Fracchia K.M."/>
            <person name="Antoshechkin I."/>
            <person name="Mortazavi A."/>
            <person name="Wong G."/>
            <person name="Sternberg P.W."/>
        </authorList>
    </citation>
    <scope>NUCLEOTIDE SEQUENCE [LARGE SCALE GENOMIC DNA]</scope>
    <source>
        <strain evidence="2">MT8872</strain>
    </source>
</reference>
<proteinExistence type="predicted"/>
<keyword evidence="1" id="KW-0812">Transmembrane</keyword>
<evidence type="ECO:0000313" key="3">
    <source>
        <dbReference type="WBParaSite" id="Pan_g118.t1"/>
    </source>
</evidence>
<keyword evidence="2" id="KW-1185">Reference proteome</keyword>
<evidence type="ECO:0000256" key="1">
    <source>
        <dbReference type="SAM" id="Phobius"/>
    </source>
</evidence>
<keyword evidence="1" id="KW-1133">Transmembrane helix</keyword>
<name>A0A7E4UR35_PANRE</name>
<organism evidence="2 3">
    <name type="scientific">Panagrellus redivivus</name>
    <name type="common">Microworm</name>
    <dbReference type="NCBI Taxonomy" id="6233"/>
    <lineage>
        <taxon>Eukaryota</taxon>
        <taxon>Metazoa</taxon>
        <taxon>Ecdysozoa</taxon>
        <taxon>Nematoda</taxon>
        <taxon>Chromadorea</taxon>
        <taxon>Rhabditida</taxon>
        <taxon>Tylenchina</taxon>
        <taxon>Panagrolaimomorpha</taxon>
        <taxon>Panagrolaimoidea</taxon>
        <taxon>Panagrolaimidae</taxon>
        <taxon>Panagrellus</taxon>
    </lineage>
</organism>
<protein>
    <submittedName>
        <fullName evidence="3">OTU domain-containing protein</fullName>
    </submittedName>
</protein>